<gene>
    <name evidence="3" type="ORF">FIL88_00050</name>
</gene>
<dbReference type="InterPro" id="IPR049220">
    <property type="entry name" value="DUF6868"/>
</dbReference>
<reference evidence="3 4" key="1">
    <citation type="submission" date="2019-06" db="EMBL/GenBank/DDBJ databases">
        <title>A novel species of marine bacteria.</title>
        <authorList>
            <person name="Wang Y."/>
        </authorList>
    </citation>
    <scope>NUCLEOTIDE SEQUENCE [LARGE SCALE GENOMIC DNA]</scope>
    <source>
        <strain evidence="3 4">MA1-10</strain>
    </source>
</reference>
<evidence type="ECO:0000313" key="3">
    <source>
        <dbReference type="EMBL" id="TQV70337.1"/>
    </source>
</evidence>
<feature type="transmembrane region" description="Helical" evidence="1">
    <location>
        <begin position="54"/>
        <end position="76"/>
    </location>
</feature>
<proteinExistence type="predicted"/>
<protein>
    <recommendedName>
        <fullName evidence="2">DUF6868 domain-containing protein</fullName>
    </recommendedName>
</protein>
<keyword evidence="1" id="KW-0472">Membrane</keyword>
<keyword evidence="1" id="KW-1133">Transmembrane helix</keyword>
<dbReference type="EMBL" id="VICH01000001">
    <property type="protein sequence ID" value="TQV70337.1"/>
    <property type="molecule type" value="Genomic_DNA"/>
</dbReference>
<evidence type="ECO:0000259" key="2">
    <source>
        <dbReference type="Pfam" id="PF21742"/>
    </source>
</evidence>
<comment type="caution">
    <text evidence="3">The sequence shown here is derived from an EMBL/GenBank/DDBJ whole genome shotgun (WGS) entry which is preliminary data.</text>
</comment>
<keyword evidence="4" id="KW-1185">Reference proteome</keyword>
<sequence>MTLEQLTTFFGWMSVLNITFLLLATIGLSLLRPVAVRLHTVFFSLNEDALNRAYFNYLANLKILTLVLCVAPWLALKLM</sequence>
<evidence type="ECO:0000256" key="1">
    <source>
        <dbReference type="SAM" id="Phobius"/>
    </source>
</evidence>
<accession>A0A545SZD8</accession>
<dbReference type="OrthoDB" id="5918912at2"/>
<dbReference type="RefSeq" id="WP_142851786.1">
    <property type="nucleotide sequence ID" value="NZ_FXWW01000002.1"/>
</dbReference>
<dbReference type="Proteomes" id="UP000315816">
    <property type="component" value="Unassembled WGS sequence"/>
</dbReference>
<evidence type="ECO:0000313" key="4">
    <source>
        <dbReference type="Proteomes" id="UP000315816"/>
    </source>
</evidence>
<dbReference type="Pfam" id="PF21742">
    <property type="entry name" value="DUF6868"/>
    <property type="match status" value="1"/>
</dbReference>
<name>A0A545SZD8_9RHOB</name>
<feature type="transmembrane region" description="Helical" evidence="1">
    <location>
        <begin position="12"/>
        <end position="34"/>
    </location>
</feature>
<keyword evidence="1" id="KW-0812">Transmembrane</keyword>
<feature type="domain" description="DUF6868" evidence="2">
    <location>
        <begin position="1"/>
        <end position="79"/>
    </location>
</feature>
<dbReference type="AlphaFoldDB" id="A0A545SZD8"/>
<organism evidence="3 4">
    <name type="scientific">Aliiroseovarius halocynthiae</name>
    <dbReference type="NCBI Taxonomy" id="985055"/>
    <lineage>
        <taxon>Bacteria</taxon>
        <taxon>Pseudomonadati</taxon>
        <taxon>Pseudomonadota</taxon>
        <taxon>Alphaproteobacteria</taxon>
        <taxon>Rhodobacterales</taxon>
        <taxon>Paracoccaceae</taxon>
        <taxon>Aliiroseovarius</taxon>
    </lineage>
</organism>